<organism evidence="2 3">
    <name type="scientific">Methanoplanus limicola DSM 2279</name>
    <dbReference type="NCBI Taxonomy" id="937775"/>
    <lineage>
        <taxon>Archaea</taxon>
        <taxon>Methanobacteriati</taxon>
        <taxon>Methanobacteriota</taxon>
        <taxon>Stenosarchaea group</taxon>
        <taxon>Methanomicrobia</taxon>
        <taxon>Methanomicrobiales</taxon>
        <taxon>Methanomicrobiaceae</taxon>
        <taxon>Methanoplanus</taxon>
    </lineage>
</organism>
<keyword evidence="3" id="KW-1185">Reference proteome</keyword>
<feature type="domain" description="DUF357" evidence="1">
    <location>
        <begin position="107"/>
        <end position="179"/>
    </location>
</feature>
<dbReference type="STRING" id="937775.Metlim_0718"/>
<dbReference type="InParanoid" id="H1YWB9"/>
<dbReference type="OrthoDB" id="148073at2157"/>
<dbReference type="EMBL" id="CM001436">
    <property type="protein sequence ID" value="EHQ34841.1"/>
    <property type="molecule type" value="Genomic_DNA"/>
</dbReference>
<evidence type="ECO:0000313" key="2">
    <source>
        <dbReference type="EMBL" id="EHQ34841.1"/>
    </source>
</evidence>
<dbReference type="Gene3D" id="1.20.1270.90">
    <property type="entry name" value="AF1782-like"/>
    <property type="match status" value="2"/>
</dbReference>
<dbReference type="SUPFAM" id="SSF158372">
    <property type="entry name" value="AF1782-like"/>
    <property type="match status" value="2"/>
</dbReference>
<dbReference type="Proteomes" id="UP000005741">
    <property type="component" value="Chromosome"/>
</dbReference>
<sequence>MNPDSLGNFLEEKIISSRVAAVKGSYAERTALECKNMAESYLCDGRTFSRSGDDVNAAASFTYALGWLDAGRFIGFIEVDEKYFNESGDEIFITPGLDEHLNEKTGRYERMLTSALDSVKSGPDAESPMYKASEEIIRKAEYHLNSGEGFLNRNMTVNALAEYSYGYGWLDCGVRAGIIIILKNRGLFTV</sequence>
<accession>H1YWB9</accession>
<reference evidence="2 3" key="1">
    <citation type="submission" date="2011-10" db="EMBL/GenBank/DDBJ databases">
        <title>The Improved High-Quality Draft genome of Methanoplanus limicola DSM 2279.</title>
        <authorList>
            <consortium name="US DOE Joint Genome Institute (JGI-PGF)"/>
            <person name="Lucas S."/>
            <person name="Copeland A."/>
            <person name="Lapidus A."/>
            <person name="Glavina del Rio T."/>
            <person name="Dalin E."/>
            <person name="Tice H."/>
            <person name="Bruce D."/>
            <person name="Goodwin L."/>
            <person name="Pitluck S."/>
            <person name="Peters L."/>
            <person name="Mikhailova N."/>
            <person name="Lu M."/>
            <person name="Kyrpides N."/>
            <person name="Mavromatis K."/>
            <person name="Ivanova N."/>
            <person name="Markowitz V."/>
            <person name="Cheng J.-F."/>
            <person name="Hugenholtz P."/>
            <person name="Woyke T."/>
            <person name="Wu D."/>
            <person name="Wirth R."/>
            <person name="Brambilla E.-M."/>
            <person name="Klenk H.-P."/>
            <person name="Eisen J.A."/>
        </authorList>
    </citation>
    <scope>NUCLEOTIDE SEQUENCE [LARGE SCALE GENOMIC DNA]</scope>
    <source>
        <strain evidence="2 3">DSM 2279</strain>
    </source>
</reference>
<dbReference type="AlphaFoldDB" id="H1YWB9"/>
<dbReference type="HOGENOM" id="CLU_1405979_0_0_2"/>
<protein>
    <recommendedName>
        <fullName evidence="1">DUF357 domain-containing protein</fullName>
    </recommendedName>
</protein>
<proteinExistence type="predicted"/>
<evidence type="ECO:0000259" key="1">
    <source>
        <dbReference type="Pfam" id="PF04010"/>
    </source>
</evidence>
<dbReference type="RefSeq" id="WP_004076556.1">
    <property type="nucleotide sequence ID" value="NZ_CM001436.1"/>
</dbReference>
<dbReference type="InterPro" id="IPR036809">
    <property type="entry name" value="AF1782-like_sf"/>
</dbReference>
<feature type="domain" description="DUF357" evidence="1">
    <location>
        <begin position="9"/>
        <end position="76"/>
    </location>
</feature>
<name>H1YWB9_9EURY</name>
<dbReference type="Pfam" id="PF04010">
    <property type="entry name" value="DUF357"/>
    <property type="match status" value="2"/>
</dbReference>
<dbReference type="InterPro" id="IPR023140">
    <property type="entry name" value="DUF357"/>
</dbReference>
<gene>
    <name evidence="2" type="ORF">Metlim_0718</name>
</gene>
<evidence type="ECO:0000313" key="3">
    <source>
        <dbReference type="Proteomes" id="UP000005741"/>
    </source>
</evidence>